<feature type="domain" description="Transposase IS204/IS1001/IS1096/IS1165 helix-turn-helix" evidence="2">
    <location>
        <begin position="92"/>
        <end position="141"/>
    </location>
</feature>
<feature type="domain" description="Transposase IS204/IS1001/IS1096/IS1165 zinc-finger" evidence="3">
    <location>
        <begin position="42"/>
        <end position="86"/>
    </location>
</feature>
<proteinExistence type="predicted"/>
<dbReference type="EMBL" id="QGMZ01000045">
    <property type="protein sequence ID" value="PWR70238.1"/>
    <property type="molecule type" value="Genomic_DNA"/>
</dbReference>
<evidence type="ECO:0000259" key="2">
    <source>
        <dbReference type="Pfam" id="PF13542"/>
    </source>
</evidence>
<dbReference type="Pfam" id="PF13542">
    <property type="entry name" value="HTH_Tnp_ISL3"/>
    <property type="match status" value="1"/>
</dbReference>
<evidence type="ECO:0000259" key="1">
    <source>
        <dbReference type="Pfam" id="PF01610"/>
    </source>
</evidence>
<gene>
    <name evidence="4" type="ORF">DLD82_16215</name>
</gene>
<sequence>MTEELFRSALHLTAPWIISLLKFNEGERRLDIWIDFPEGSKFPCPICNTLDCPVYDTNKRTWRHLDFFEHQTYLHARIPRIKCPHCNVHQVNVPWARENSGFTLLMEAMFVLFAQTMQISQIAKKFGLRDKQIWRVIEHYVKDAIEKSDLSEVTSVGVDETSRRKGHEYITVFANLDTGRIIHICKGKDSSTLITFADSLKSHKGTLEQISDFCCDMSPAFIKGITETFPKSSIIFDKFHVMKLVNEALDEVRRLEQTLNGFLKKTRMIWLKNPSSLTEKQKETLGTLKDMNIKTVRAYNLKLSLQGLWGMQDIESANAYFKKWYFWATHSRIHPMVKVAKTIKNHWNGIINYFNNRFTNGLLEGLNSLIQALKANARGYRNDDNFMTMIYLRLGQLKFDLPT</sequence>
<organism evidence="4 5">
    <name type="scientific">Methanospirillum stamsii</name>
    <dbReference type="NCBI Taxonomy" id="1277351"/>
    <lineage>
        <taxon>Archaea</taxon>
        <taxon>Methanobacteriati</taxon>
        <taxon>Methanobacteriota</taxon>
        <taxon>Stenosarchaea group</taxon>
        <taxon>Methanomicrobia</taxon>
        <taxon>Methanomicrobiales</taxon>
        <taxon>Methanospirillaceae</taxon>
        <taxon>Methanospirillum</taxon>
    </lineage>
</organism>
<name>A0A2V2N148_9EURY</name>
<feature type="domain" description="Transposase IS204/IS1001/IS1096/IS1165 DDE" evidence="1">
    <location>
        <begin position="156"/>
        <end position="390"/>
    </location>
</feature>
<evidence type="ECO:0000259" key="3">
    <source>
        <dbReference type="Pfam" id="PF14690"/>
    </source>
</evidence>
<evidence type="ECO:0000313" key="4">
    <source>
        <dbReference type="EMBL" id="PWR70238.1"/>
    </source>
</evidence>
<dbReference type="GeneID" id="97607990"/>
<dbReference type="InterPro" id="IPR047951">
    <property type="entry name" value="Transpos_ISL3"/>
</dbReference>
<dbReference type="Pfam" id="PF14690">
    <property type="entry name" value="Zn_ribbon_ISL3"/>
    <property type="match status" value="1"/>
</dbReference>
<dbReference type="Pfam" id="PF01610">
    <property type="entry name" value="DDE_Tnp_ISL3"/>
    <property type="match status" value="1"/>
</dbReference>
<dbReference type="PANTHER" id="PTHR33498:SF1">
    <property type="entry name" value="TRANSPOSASE FOR INSERTION SEQUENCE ELEMENT IS1557"/>
    <property type="match status" value="1"/>
</dbReference>
<reference evidence="4 5" key="1">
    <citation type="submission" date="2018-05" db="EMBL/GenBank/DDBJ databases">
        <title>Draft genome of Methanospirillum stamsii Pt1.</title>
        <authorList>
            <person name="Dueholm M.S."/>
            <person name="Nielsen P.H."/>
            <person name="Bakmann L.F."/>
            <person name="Otzen D.E."/>
        </authorList>
    </citation>
    <scope>NUCLEOTIDE SEQUENCE [LARGE SCALE GENOMIC DNA]</scope>
    <source>
        <strain evidence="4 5">Pt1</strain>
    </source>
</reference>
<comment type="caution">
    <text evidence="4">The sequence shown here is derived from an EMBL/GenBank/DDBJ whole genome shotgun (WGS) entry which is preliminary data.</text>
</comment>
<evidence type="ECO:0000313" key="5">
    <source>
        <dbReference type="Proteomes" id="UP000245934"/>
    </source>
</evidence>
<dbReference type="InterPro" id="IPR002560">
    <property type="entry name" value="Transposase_DDE"/>
</dbReference>
<dbReference type="InterPro" id="IPR032877">
    <property type="entry name" value="Transposase_HTH"/>
</dbReference>
<dbReference type="RefSeq" id="WP_109942204.1">
    <property type="nucleotide sequence ID" value="NZ_CP176366.1"/>
</dbReference>
<dbReference type="PANTHER" id="PTHR33498">
    <property type="entry name" value="TRANSPOSASE FOR INSERTION SEQUENCE ELEMENT IS1557"/>
    <property type="match status" value="1"/>
</dbReference>
<dbReference type="Proteomes" id="UP000245934">
    <property type="component" value="Unassembled WGS sequence"/>
</dbReference>
<accession>A0A2V2N148</accession>
<keyword evidence="5" id="KW-1185">Reference proteome</keyword>
<dbReference type="NCBIfam" id="NF033550">
    <property type="entry name" value="transpos_ISL3"/>
    <property type="match status" value="1"/>
</dbReference>
<dbReference type="InterPro" id="IPR029261">
    <property type="entry name" value="Transposase_Znf"/>
</dbReference>
<protein>
    <submittedName>
        <fullName evidence="4">ISL3 family transposase</fullName>
    </submittedName>
</protein>
<dbReference type="AlphaFoldDB" id="A0A2V2N148"/>
<dbReference type="OrthoDB" id="141013at2157"/>